<feature type="compositionally biased region" description="Low complexity" evidence="3">
    <location>
        <begin position="108"/>
        <end position="123"/>
    </location>
</feature>
<evidence type="ECO:0000256" key="1">
    <source>
        <dbReference type="ARBA" id="ARBA00023125"/>
    </source>
</evidence>
<evidence type="ECO:0000259" key="4">
    <source>
        <dbReference type="PROSITE" id="PS50157"/>
    </source>
</evidence>
<feature type="region of interest" description="Disordered" evidence="3">
    <location>
        <begin position="108"/>
        <end position="145"/>
    </location>
</feature>
<dbReference type="RefSeq" id="XP_025591393.1">
    <property type="nucleotide sequence ID" value="XM_025732471.1"/>
</dbReference>
<keyword evidence="2" id="KW-0479">Metal-binding</keyword>
<evidence type="ECO:0000313" key="6">
    <source>
        <dbReference type="Proteomes" id="UP000245910"/>
    </source>
</evidence>
<reference evidence="6" key="1">
    <citation type="submission" date="2014-10" db="EMBL/GenBank/DDBJ databases">
        <authorList>
            <person name="King R."/>
        </authorList>
    </citation>
    <scope>NUCLEOTIDE SEQUENCE [LARGE SCALE GENOMIC DNA]</scope>
    <source>
        <strain evidence="6">A3/5</strain>
    </source>
</reference>
<evidence type="ECO:0000256" key="2">
    <source>
        <dbReference type="PROSITE-ProRule" id="PRU00042"/>
    </source>
</evidence>
<name>A0A2L2TC73_9HYPO</name>
<dbReference type="InterPro" id="IPR013087">
    <property type="entry name" value="Znf_C2H2_type"/>
</dbReference>
<dbReference type="EMBL" id="LN649229">
    <property type="protein sequence ID" value="CEI67678.1"/>
    <property type="molecule type" value="Genomic_DNA"/>
</dbReference>
<sequence length="448" mass="51088">MSSQQSPPHGSSYDEHDWLSWVHQPEHNSISLTADATELADVTANSLNTDASLLDCVSQPRLSGLQANKWETADSRNPTSLAYYFTPNLNDQFADSALSSSGYYGVPSDSSAGSIDSAQSSTSPARLRRRRRQIHRNRAQPRDRETIDRRYQCTFCTDAFKTKHDWQRHETTMHLSLEQWKCSMYGPTIHRSDGRTYCVFCNFPDPSDEHPELHNYSACATQPDEARLFHRKDHLRQHLRLFHRGCNFNESMKTWLSSIDNVKSRCGFCDAEMGTWTDRQKHLAVHFRTGSDMKEWKGDRGFDRQIDDIVENDIPAFLIGDQRRTMEPFSASKADHRTHAPLPASHSSEEPGPGLVSRQIEVPPSSHSHREIERRLLRYVSTEISQGRVPSDRQIQRKTSEILYGPDNAWDATWADNPQWLDIFRKKAGLISLPLSGGKNAFVGFDAI</sequence>
<dbReference type="Proteomes" id="UP000245910">
    <property type="component" value="Chromosome I"/>
</dbReference>
<dbReference type="PROSITE" id="PS00028">
    <property type="entry name" value="ZINC_FINGER_C2H2_1"/>
    <property type="match status" value="1"/>
</dbReference>
<dbReference type="GO" id="GO:0003677">
    <property type="term" value="F:DNA binding"/>
    <property type="evidence" value="ECO:0007669"/>
    <property type="project" value="UniProtKB-KW"/>
</dbReference>
<dbReference type="GO" id="GO:0008270">
    <property type="term" value="F:zinc ion binding"/>
    <property type="evidence" value="ECO:0007669"/>
    <property type="project" value="UniProtKB-KW"/>
</dbReference>
<proteinExistence type="predicted"/>
<protein>
    <recommendedName>
        <fullName evidence="4">C2H2-type domain-containing protein</fullName>
    </recommendedName>
</protein>
<accession>A0A2L2TC73</accession>
<evidence type="ECO:0000256" key="3">
    <source>
        <dbReference type="SAM" id="MobiDB-lite"/>
    </source>
</evidence>
<dbReference type="Pfam" id="PF03221">
    <property type="entry name" value="HTH_Tnp_Tc5"/>
    <property type="match status" value="1"/>
</dbReference>
<keyword evidence="6" id="KW-1185">Reference proteome</keyword>
<keyword evidence="1" id="KW-0238">DNA-binding</keyword>
<dbReference type="SMART" id="SM00355">
    <property type="entry name" value="ZnF_C2H2"/>
    <property type="match status" value="3"/>
</dbReference>
<organism evidence="5 6">
    <name type="scientific">Fusarium venenatum</name>
    <dbReference type="NCBI Taxonomy" id="56646"/>
    <lineage>
        <taxon>Eukaryota</taxon>
        <taxon>Fungi</taxon>
        <taxon>Dikarya</taxon>
        <taxon>Ascomycota</taxon>
        <taxon>Pezizomycotina</taxon>
        <taxon>Sordariomycetes</taxon>
        <taxon>Hypocreomycetidae</taxon>
        <taxon>Hypocreales</taxon>
        <taxon>Nectriaceae</taxon>
        <taxon>Fusarium</taxon>
    </lineage>
</organism>
<keyword evidence="2" id="KW-0863">Zinc-finger</keyword>
<keyword evidence="2" id="KW-0862">Zinc</keyword>
<dbReference type="OrthoDB" id="10056939at2759"/>
<feature type="region of interest" description="Disordered" evidence="3">
    <location>
        <begin position="331"/>
        <end position="367"/>
    </location>
</feature>
<dbReference type="STRING" id="56646.A0A2L2TC73"/>
<dbReference type="InterPro" id="IPR006600">
    <property type="entry name" value="HTH_CenpB_DNA-bd_dom"/>
</dbReference>
<feature type="domain" description="C2H2-type" evidence="4">
    <location>
        <begin position="151"/>
        <end position="179"/>
    </location>
</feature>
<dbReference type="AlphaFoldDB" id="A0A2L2TC73"/>
<dbReference type="GeneID" id="37255829"/>
<feature type="compositionally biased region" description="Basic residues" evidence="3">
    <location>
        <begin position="126"/>
        <end position="139"/>
    </location>
</feature>
<dbReference type="KEGG" id="fvn:FVRRES_04190"/>
<evidence type="ECO:0000313" key="5">
    <source>
        <dbReference type="EMBL" id="CEI67678.1"/>
    </source>
</evidence>
<dbReference type="PROSITE" id="PS50157">
    <property type="entry name" value="ZINC_FINGER_C2H2_2"/>
    <property type="match status" value="1"/>
</dbReference>